<dbReference type="PANTHER" id="PTHR12121">
    <property type="entry name" value="CARBON CATABOLITE REPRESSOR PROTEIN 4"/>
    <property type="match status" value="1"/>
</dbReference>
<dbReference type="EMBL" id="GBEZ01008688">
    <property type="protein sequence ID" value="JAC76867.1"/>
    <property type="molecule type" value="Transcribed_RNA"/>
</dbReference>
<protein>
    <recommendedName>
        <fullName evidence="1">Endonuclease/exonuclease/phosphatase domain-containing protein</fullName>
    </recommendedName>
</protein>
<feature type="non-terminal residue" evidence="2">
    <location>
        <position position="374"/>
    </location>
</feature>
<name>A0A061RVG3_9CHLO</name>
<feature type="domain" description="Endonuclease/exonuclease/phosphatase" evidence="1">
    <location>
        <begin position="22"/>
        <end position="355"/>
    </location>
</feature>
<evidence type="ECO:0000259" key="1">
    <source>
        <dbReference type="Pfam" id="PF03372"/>
    </source>
</evidence>
<dbReference type="Gene3D" id="3.60.10.10">
    <property type="entry name" value="Endonuclease/exonuclease/phosphatase"/>
    <property type="match status" value="1"/>
</dbReference>
<gene>
    <name evidence="2" type="ORF">TSPGSL018_19073</name>
</gene>
<reference evidence="2" key="1">
    <citation type="submission" date="2014-05" db="EMBL/GenBank/DDBJ databases">
        <title>The transcriptome of the halophilic microalga Tetraselmis sp. GSL018 isolated from the Great Salt Lake, Utah.</title>
        <authorList>
            <person name="Jinkerson R.E."/>
            <person name="D'Adamo S."/>
            <person name="Posewitz M.C."/>
        </authorList>
    </citation>
    <scope>NUCLEOTIDE SEQUENCE</scope>
    <source>
        <strain evidence="2">GSL018</strain>
    </source>
</reference>
<dbReference type="InterPro" id="IPR005135">
    <property type="entry name" value="Endo/exonuclease/phosphatase"/>
</dbReference>
<proteinExistence type="predicted"/>
<dbReference type="GO" id="GO:0000175">
    <property type="term" value="F:3'-5'-RNA exonuclease activity"/>
    <property type="evidence" value="ECO:0007669"/>
    <property type="project" value="TreeGrafter"/>
</dbReference>
<evidence type="ECO:0000313" key="2">
    <source>
        <dbReference type="EMBL" id="JAC76867.1"/>
    </source>
</evidence>
<dbReference type="InterPro" id="IPR036691">
    <property type="entry name" value="Endo/exonu/phosph_ase_sf"/>
</dbReference>
<dbReference type="PANTHER" id="PTHR12121:SF101">
    <property type="entry name" value="ENDONUCLEASE_EXONUCLEASE_PHOSPHATASE DOMAIN-CONTAINING PROTEIN"/>
    <property type="match status" value="1"/>
</dbReference>
<dbReference type="SUPFAM" id="SSF56219">
    <property type="entry name" value="DNase I-like"/>
    <property type="match status" value="1"/>
</dbReference>
<accession>A0A061RVG3</accession>
<dbReference type="Pfam" id="PF03372">
    <property type="entry name" value="Exo_endo_phos"/>
    <property type="match status" value="1"/>
</dbReference>
<sequence length="374" mass="41299">MDLLRKAATFGGRAPDTPVRVATYNILSPNLCGPDVFKNCDPAALEPGVRLLGVLNQLEAEVKQDAVFGLQEIALQWVGPLQVWFSERGYNLIHTNYSSPKTGYMGVAVAFPTQKYDLLDAELKRLSDTKRWPREPDRGGLGKAVGGLLAPAGNVALLPFRLVRRVLLGPAKRPPEDPWSFSQRRFNMMVSVRLRCRQSGCSFWFSTYHMPCAYFLPPAMVIHSALASQHAAALARANDEPFVLCGDFNIKPGEGSYRLLTEGSLEEDHPEAPEPRGWDSWRPTVPVALKSAYKEVNGEEPDFTNFAQHRNDDPFVDCLDYIFYSPACRATAVRALPPRGDVQGPLPTPKEPSDHILLAATIRVPVSQPAPLPA</sequence>
<organism evidence="2">
    <name type="scientific">Tetraselmis sp. GSL018</name>
    <dbReference type="NCBI Taxonomy" id="582737"/>
    <lineage>
        <taxon>Eukaryota</taxon>
        <taxon>Viridiplantae</taxon>
        <taxon>Chlorophyta</taxon>
        <taxon>core chlorophytes</taxon>
        <taxon>Chlorodendrophyceae</taxon>
        <taxon>Chlorodendrales</taxon>
        <taxon>Chlorodendraceae</taxon>
        <taxon>Tetraselmis</taxon>
    </lineage>
</organism>
<dbReference type="AlphaFoldDB" id="A0A061RVG3"/>
<dbReference type="InterPro" id="IPR050410">
    <property type="entry name" value="CCR4/nocturin_mRNA_transcr"/>
</dbReference>